<comment type="caution">
    <text evidence="1">The sequence shown here is derived from an EMBL/GenBank/DDBJ whole genome shotgun (WGS) entry which is preliminary data.</text>
</comment>
<proteinExistence type="predicted"/>
<organism evidence="1 2">
    <name type="scientific">Neocallimastix californiae</name>
    <dbReference type="NCBI Taxonomy" id="1754190"/>
    <lineage>
        <taxon>Eukaryota</taxon>
        <taxon>Fungi</taxon>
        <taxon>Fungi incertae sedis</taxon>
        <taxon>Chytridiomycota</taxon>
        <taxon>Chytridiomycota incertae sedis</taxon>
        <taxon>Neocallimastigomycetes</taxon>
        <taxon>Neocallimastigales</taxon>
        <taxon>Neocallimastigaceae</taxon>
        <taxon>Neocallimastix</taxon>
    </lineage>
</organism>
<gene>
    <name evidence="1" type="ORF">LY90DRAFT_519217</name>
</gene>
<dbReference type="EMBL" id="MCOG01000439">
    <property type="protein sequence ID" value="ORY06424.1"/>
    <property type="molecule type" value="Genomic_DNA"/>
</dbReference>
<evidence type="ECO:0000313" key="2">
    <source>
        <dbReference type="Proteomes" id="UP000193920"/>
    </source>
</evidence>
<dbReference type="AlphaFoldDB" id="A0A1Y1Z8J4"/>
<sequence>MQIVILLRELLNSEKVEPKIPLKEFKAKNDTMVVEITSNSSQLMSKQGFNIKIHGKQKLYSRTQFKLHSDVHDDTYLRLKLTCDIYNSLDPDSILPSYVILYINDKYFHFHVLHFIFE</sequence>
<dbReference type="STRING" id="1754190.A0A1Y1Z8J4"/>
<dbReference type="InterPro" id="IPR014867">
    <property type="entry name" value="Spore_coat_CotH_CotH2/3/7"/>
</dbReference>
<dbReference type="Pfam" id="PF08757">
    <property type="entry name" value="CotH"/>
    <property type="match status" value="1"/>
</dbReference>
<evidence type="ECO:0000313" key="1">
    <source>
        <dbReference type="EMBL" id="ORY06424.1"/>
    </source>
</evidence>
<dbReference type="Proteomes" id="UP000193920">
    <property type="component" value="Unassembled WGS sequence"/>
</dbReference>
<reference evidence="1 2" key="1">
    <citation type="submission" date="2016-08" db="EMBL/GenBank/DDBJ databases">
        <title>A Parts List for Fungal Cellulosomes Revealed by Comparative Genomics.</title>
        <authorList>
            <consortium name="DOE Joint Genome Institute"/>
            <person name="Haitjema C.H."/>
            <person name="Gilmore S.P."/>
            <person name="Henske J.K."/>
            <person name="Solomon K.V."/>
            <person name="De Groot R."/>
            <person name="Kuo A."/>
            <person name="Mondo S.J."/>
            <person name="Salamov A.A."/>
            <person name="Labutti K."/>
            <person name="Zhao Z."/>
            <person name="Chiniquy J."/>
            <person name="Barry K."/>
            <person name="Brewer H.M."/>
            <person name="Purvine S.O."/>
            <person name="Wright A.T."/>
            <person name="Boxma B."/>
            <person name="Van Alen T."/>
            <person name="Hackstein J.H."/>
            <person name="Baker S.E."/>
            <person name="Grigoriev I.V."/>
            <person name="O'Malley M.A."/>
        </authorList>
    </citation>
    <scope>NUCLEOTIDE SEQUENCE [LARGE SCALE GENOMIC DNA]</scope>
    <source>
        <strain evidence="1 2">G1</strain>
    </source>
</reference>
<keyword evidence="2" id="KW-1185">Reference proteome</keyword>
<protein>
    <submittedName>
        <fullName evidence="1">Uncharacterized protein</fullName>
    </submittedName>
</protein>
<name>A0A1Y1Z8J4_9FUNG</name>
<accession>A0A1Y1Z8J4</accession>